<dbReference type="EMBL" id="CP106735">
    <property type="protein sequence ID" value="UXX79602.1"/>
    <property type="molecule type" value="Genomic_DNA"/>
</dbReference>
<reference evidence="2" key="1">
    <citation type="submission" date="2022-10" db="EMBL/GenBank/DDBJ databases">
        <title>Comparative genomics and taxonomic characterization of three novel marine species of genus Reichenbachiella exhibiting antioxidant and polysaccharide degradation activities.</title>
        <authorList>
            <person name="Muhammad N."/>
            <person name="Lee Y.-J."/>
            <person name="Ko J."/>
            <person name="Kim S.-G."/>
        </authorList>
    </citation>
    <scope>NUCLEOTIDE SEQUENCE</scope>
    <source>
        <strain evidence="2">Wsw4-B4</strain>
    </source>
</reference>
<name>A0ABY6D0D3_9BACT</name>
<evidence type="ECO:0000313" key="2">
    <source>
        <dbReference type="EMBL" id="UXX79602.1"/>
    </source>
</evidence>
<sequence>MGALTHLKQRVNSLSELTEHEWEDFACRWKPLSVKKGDYIIRIGQVEHYFYFVHEGVLRAFMINQGVDISIGFTYTGDFSGAYDSFLAQQPTDWSIQATTDASLLRISYADLMDMFDRYKSVERWGRIFNANVLIGIGKRQVEVRSFSAEERFDRLFQQSPHIFQLVSQKHLASYLGMTPETFSRMRKQCMEKS</sequence>
<evidence type="ECO:0000259" key="1">
    <source>
        <dbReference type="PROSITE" id="PS50042"/>
    </source>
</evidence>
<dbReference type="SUPFAM" id="SSF51206">
    <property type="entry name" value="cAMP-binding domain-like"/>
    <property type="match status" value="1"/>
</dbReference>
<dbReference type="Pfam" id="PF00027">
    <property type="entry name" value="cNMP_binding"/>
    <property type="match status" value="1"/>
</dbReference>
<dbReference type="Gene3D" id="2.60.120.10">
    <property type="entry name" value="Jelly Rolls"/>
    <property type="match status" value="1"/>
</dbReference>
<dbReference type="PROSITE" id="PS50042">
    <property type="entry name" value="CNMP_BINDING_3"/>
    <property type="match status" value="1"/>
</dbReference>
<protein>
    <submittedName>
        <fullName evidence="2">Crp/Fnr family transcriptional regulator</fullName>
    </submittedName>
</protein>
<accession>A0ABY6D0D3</accession>
<feature type="domain" description="Cyclic nucleotide-binding" evidence="1">
    <location>
        <begin position="13"/>
        <end position="116"/>
    </location>
</feature>
<dbReference type="InterPro" id="IPR014710">
    <property type="entry name" value="RmlC-like_jellyroll"/>
</dbReference>
<dbReference type="SMART" id="SM00100">
    <property type="entry name" value="cNMP"/>
    <property type="match status" value="1"/>
</dbReference>
<dbReference type="InterPro" id="IPR018490">
    <property type="entry name" value="cNMP-bd_dom_sf"/>
</dbReference>
<gene>
    <name evidence="2" type="ORF">N7E81_00565</name>
</gene>
<dbReference type="RefSeq" id="WP_263051333.1">
    <property type="nucleotide sequence ID" value="NZ_CP106735.1"/>
</dbReference>
<keyword evidence="3" id="KW-1185">Reference proteome</keyword>
<dbReference type="InterPro" id="IPR000595">
    <property type="entry name" value="cNMP-bd_dom"/>
</dbReference>
<evidence type="ECO:0000313" key="3">
    <source>
        <dbReference type="Proteomes" id="UP001062165"/>
    </source>
</evidence>
<organism evidence="2 3">
    <name type="scientific">Reichenbachiella carrageenanivorans</name>
    <dbReference type="NCBI Taxonomy" id="2979869"/>
    <lineage>
        <taxon>Bacteria</taxon>
        <taxon>Pseudomonadati</taxon>
        <taxon>Bacteroidota</taxon>
        <taxon>Cytophagia</taxon>
        <taxon>Cytophagales</taxon>
        <taxon>Reichenbachiellaceae</taxon>
        <taxon>Reichenbachiella</taxon>
    </lineage>
</organism>
<proteinExistence type="predicted"/>
<dbReference type="CDD" id="cd00038">
    <property type="entry name" value="CAP_ED"/>
    <property type="match status" value="1"/>
</dbReference>
<dbReference type="Proteomes" id="UP001062165">
    <property type="component" value="Chromosome"/>
</dbReference>